<dbReference type="RefSeq" id="WP_036433547.1">
    <property type="nucleotide sequence ID" value="NZ_AP022567.1"/>
</dbReference>
<reference evidence="1" key="2">
    <citation type="submission" date="2020-02" db="EMBL/GenBank/DDBJ databases">
        <authorList>
            <person name="Matsumoto Y."/>
            <person name="Motooka D."/>
            <person name="Nakamura S."/>
        </authorList>
    </citation>
    <scope>NUCLEOTIDE SEQUENCE</scope>
    <source>
        <strain evidence="1">JCM 12375</strain>
    </source>
</reference>
<dbReference type="EMBL" id="AP022567">
    <property type="protein sequence ID" value="BBX32004.1"/>
    <property type="molecule type" value="Genomic_DNA"/>
</dbReference>
<reference evidence="2" key="3">
    <citation type="submission" date="2023-03" db="EMBL/GenBank/DDBJ databases">
        <title>Draft genome sequence of a Mycolicibacterium mageritense strain H4_3_1 isolated from a hybrid biological-inorganic system reactor.</title>
        <authorList>
            <person name="Feng X."/>
            <person name="Kazama D."/>
            <person name="Sato K."/>
            <person name="Kobayashi H."/>
        </authorList>
    </citation>
    <scope>NUCLEOTIDE SEQUENCE</scope>
    <source>
        <strain evidence="2">H4_3_1</strain>
    </source>
</reference>
<reference evidence="1 3" key="1">
    <citation type="journal article" date="2019" name="Emerg. Microbes Infect.">
        <title>Comprehensive subspecies identification of 175 nontuberculous mycobacteria species based on 7547 genomic profiles.</title>
        <authorList>
            <person name="Matsumoto Y."/>
            <person name="Kinjo T."/>
            <person name="Motooka D."/>
            <person name="Nabeya D."/>
            <person name="Jung N."/>
            <person name="Uechi K."/>
            <person name="Horii T."/>
            <person name="Iida T."/>
            <person name="Fujita J."/>
            <person name="Nakamura S."/>
        </authorList>
    </citation>
    <scope>NUCLEOTIDE SEQUENCE [LARGE SCALE GENOMIC DNA]</scope>
    <source>
        <strain evidence="1 3">JCM 12375</strain>
    </source>
</reference>
<dbReference type="Proteomes" id="UP001241092">
    <property type="component" value="Chromosome"/>
</dbReference>
<dbReference type="AlphaFoldDB" id="A0AAI8TRB8"/>
<name>A0AAI8TRB8_MYCME</name>
<evidence type="ECO:0000313" key="2">
    <source>
        <dbReference type="EMBL" id="BDY27157.1"/>
    </source>
</evidence>
<dbReference type="Proteomes" id="UP000465622">
    <property type="component" value="Chromosome"/>
</dbReference>
<dbReference type="PROSITE" id="PS51257">
    <property type="entry name" value="PROKAR_LIPOPROTEIN"/>
    <property type="match status" value="1"/>
</dbReference>
<evidence type="ECO:0000313" key="1">
    <source>
        <dbReference type="EMBL" id="BBX32004.1"/>
    </source>
</evidence>
<dbReference type="EMBL" id="AP027452">
    <property type="protein sequence ID" value="BDY27157.1"/>
    <property type="molecule type" value="Genomic_DNA"/>
</dbReference>
<sequence>MGGSLRGRAATGSIAVLAALAVVLAGCGLLGPDPVADRFAKPGAPKVSPSGGYTVVVDNGPVQNGVETWVATIIDGTGTEVFRDDHAYSTRHGIGITWLSDGDQLWLLSGDVGTAYVDRQPDGRWTKTALTPDTRGTVPAEIQQLMDA</sequence>
<evidence type="ECO:0000313" key="4">
    <source>
        <dbReference type="Proteomes" id="UP001241092"/>
    </source>
</evidence>
<evidence type="ECO:0000313" key="3">
    <source>
        <dbReference type="Proteomes" id="UP000465622"/>
    </source>
</evidence>
<gene>
    <name evidence="2" type="ORF">hbim_01078</name>
    <name evidence="1" type="ORF">MMAGJ_12860</name>
</gene>
<accession>A0AAI8TRB8</accession>
<protein>
    <submittedName>
        <fullName evidence="2">Uncharacterized protein</fullName>
    </submittedName>
</protein>
<organism evidence="2 4">
    <name type="scientific">Mycolicibacterium mageritense</name>
    <name type="common">Mycobacterium mageritense</name>
    <dbReference type="NCBI Taxonomy" id="53462"/>
    <lineage>
        <taxon>Bacteria</taxon>
        <taxon>Bacillati</taxon>
        <taxon>Actinomycetota</taxon>
        <taxon>Actinomycetes</taxon>
        <taxon>Mycobacteriales</taxon>
        <taxon>Mycobacteriaceae</taxon>
        <taxon>Mycolicibacterium</taxon>
    </lineage>
</organism>
<keyword evidence="3" id="KW-1185">Reference proteome</keyword>
<proteinExistence type="predicted"/>